<feature type="domain" description="RNase H type-1" evidence="8">
    <location>
        <begin position="396"/>
        <end position="525"/>
    </location>
</feature>
<dbReference type="InterPro" id="IPR043502">
    <property type="entry name" value="DNA/RNA_pol_sf"/>
</dbReference>
<evidence type="ECO:0000259" key="8">
    <source>
        <dbReference type="PROSITE" id="PS50879"/>
    </source>
</evidence>
<dbReference type="CDD" id="cd09279">
    <property type="entry name" value="RNase_HI_like"/>
    <property type="match status" value="1"/>
</dbReference>
<dbReference type="InterPro" id="IPR041588">
    <property type="entry name" value="Integrase_H2C2"/>
</dbReference>
<dbReference type="Gene3D" id="6.10.20.110">
    <property type="match status" value="1"/>
</dbReference>
<dbReference type="Pfam" id="PF17921">
    <property type="entry name" value="Integrase_H2C2"/>
    <property type="match status" value="1"/>
</dbReference>
<dbReference type="PANTHER" id="PTHR48475:SF2">
    <property type="entry name" value="RIBONUCLEASE H"/>
    <property type="match status" value="1"/>
</dbReference>
<evidence type="ECO:0000256" key="5">
    <source>
        <dbReference type="ARBA" id="ARBA00022801"/>
    </source>
</evidence>
<dbReference type="InterPro" id="IPR043128">
    <property type="entry name" value="Rev_trsase/Diguanyl_cyclase"/>
</dbReference>
<evidence type="ECO:0000313" key="9">
    <source>
        <dbReference type="EMBL" id="KYP42543.1"/>
    </source>
</evidence>
<evidence type="ECO:0000256" key="1">
    <source>
        <dbReference type="ARBA" id="ARBA00022679"/>
    </source>
</evidence>
<dbReference type="InterPro" id="IPR036397">
    <property type="entry name" value="RNaseH_sf"/>
</dbReference>
<gene>
    <name evidence="9" type="ORF">KK1_036070</name>
</gene>
<evidence type="ECO:0000313" key="10">
    <source>
        <dbReference type="Proteomes" id="UP000075243"/>
    </source>
</evidence>
<evidence type="ECO:0000256" key="3">
    <source>
        <dbReference type="ARBA" id="ARBA00022722"/>
    </source>
</evidence>
<organism evidence="9 10">
    <name type="scientific">Cajanus cajan</name>
    <name type="common">Pigeon pea</name>
    <name type="synonym">Cajanus indicus</name>
    <dbReference type="NCBI Taxonomy" id="3821"/>
    <lineage>
        <taxon>Eukaryota</taxon>
        <taxon>Viridiplantae</taxon>
        <taxon>Streptophyta</taxon>
        <taxon>Embryophyta</taxon>
        <taxon>Tracheophyta</taxon>
        <taxon>Spermatophyta</taxon>
        <taxon>Magnoliopsida</taxon>
        <taxon>eudicotyledons</taxon>
        <taxon>Gunneridae</taxon>
        <taxon>Pentapetalae</taxon>
        <taxon>rosids</taxon>
        <taxon>fabids</taxon>
        <taxon>Fabales</taxon>
        <taxon>Fabaceae</taxon>
        <taxon>Papilionoideae</taxon>
        <taxon>50 kb inversion clade</taxon>
        <taxon>NPAAA clade</taxon>
        <taxon>indigoferoid/millettioid clade</taxon>
        <taxon>Phaseoleae</taxon>
        <taxon>Cajanus</taxon>
    </lineage>
</organism>
<keyword evidence="5" id="KW-0378">Hydrolase</keyword>
<dbReference type="GO" id="GO:0003964">
    <property type="term" value="F:RNA-directed DNA polymerase activity"/>
    <property type="evidence" value="ECO:0007669"/>
    <property type="project" value="UniProtKB-KW"/>
</dbReference>
<keyword evidence="4" id="KW-0255">Endonuclease</keyword>
<dbReference type="PROSITE" id="PS50879">
    <property type="entry name" value="RNASE_H_1"/>
    <property type="match status" value="1"/>
</dbReference>
<evidence type="ECO:0000256" key="2">
    <source>
        <dbReference type="ARBA" id="ARBA00022695"/>
    </source>
</evidence>
<accession>A0A151RJ78</accession>
<keyword evidence="3" id="KW-0540">Nuclease</keyword>
<dbReference type="InterPro" id="IPR041373">
    <property type="entry name" value="RT_RNaseH"/>
</dbReference>
<dbReference type="PROSITE" id="PS50878">
    <property type="entry name" value="RT_POL"/>
    <property type="match status" value="1"/>
</dbReference>
<proteinExistence type="predicted"/>
<evidence type="ECO:0000259" key="7">
    <source>
        <dbReference type="PROSITE" id="PS50878"/>
    </source>
</evidence>
<sequence>MPGIDPSFMCHRLSICSAAKPVAQRKRKMGSERKAAVELEVAMLLQARFIREVQYTTWLANVVMVKKPSGKWRMCTDYTNLNKACPKDAYPLPNIDRLVERTFLDAYSGYNQIRMHPQDEEKTAFITDSANYCYRVMPFGLKNAGATYQRLMDKIFRHQIGRNLEVYVDDMVFKSDDLGTYQSDLEEVFKQVRKHDMRLNPEKCVFGIAGGKFLGFMLSARGIEANPDKCQSVIGMRSPHNIKECEESFKILKHRLGTPPILSKPDPSLNMIVYLCVSNEAISAVLVQEKESQKPVYFVSRMLQDAEKRYQLLEKMALGLVHTARRLRQYFHSHKVIVRTDCPIAKVLRKPELAGRMMAWSVELSEFDIAFEPRGPIKSQCLVDFVNELQPMGHFENDQWVLRVDGSSNNQGSGAGIILEGPTGLALEQSLRFAFKASNNQAEYEALLAGLRLAREVGVQNLLCWTDSKVVSEKVNENFQVKDAQLLKYYHTFQNMCQHFDQVSVKHTPCEHNDRADQLARLATSNQKPGQLRTTLHLELSTPSIEVVECLSVSEQSATWMTDILRFITEGVGLTCPSAAKKLRTQAARYSVIGGELFRRDFSSPLLKCLNNEEANYVLREVHEGICGSHSGGRTLATKVLRAGYYWPTLKFDCMEFVKKCIQCQKHGNLIHASAEQLHSITSPWPFAIWGMDILGPFPLAKGQCKFLLVAVDYFTKWIEAEPLATITANNVQKFLWKSVITRFVLWAYRCTPQSTTQETPFRLTYGVDAMIPVEVGEPSFRRAHFDELTNDASIRVDIDLVDEVRAKAQIVAEACKQRMTRRFNSNLTKRSFKEGDLVWRVQGSARRNPREGKLAANWDGPFRVRHSLDNGAYKLEELSGKIIPRTWNASHLKTYYS</sequence>
<dbReference type="EMBL" id="KQ483713">
    <property type="protein sequence ID" value="KYP42543.1"/>
    <property type="molecule type" value="Genomic_DNA"/>
</dbReference>
<dbReference type="GO" id="GO:0003676">
    <property type="term" value="F:nucleic acid binding"/>
    <property type="evidence" value="ECO:0007669"/>
    <property type="project" value="InterPro"/>
</dbReference>
<dbReference type="PANTHER" id="PTHR48475">
    <property type="entry name" value="RIBONUCLEASE H"/>
    <property type="match status" value="1"/>
</dbReference>
<protein>
    <submittedName>
        <fullName evidence="9">Retrovirus-related Pol polyprotein from transposon 297 family</fullName>
    </submittedName>
</protein>
<dbReference type="Gene3D" id="3.30.70.270">
    <property type="match status" value="1"/>
</dbReference>
<dbReference type="Pfam" id="PF13456">
    <property type="entry name" value="RVT_3"/>
    <property type="match status" value="1"/>
</dbReference>
<keyword evidence="2" id="KW-0548">Nucleotidyltransferase</keyword>
<dbReference type="Gene3D" id="1.10.340.70">
    <property type="match status" value="1"/>
</dbReference>
<dbReference type="SUPFAM" id="SSF53098">
    <property type="entry name" value="Ribonuclease H-like"/>
    <property type="match status" value="2"/>
</dbReference>
<dbReference type="SUPFAM" id="SSF56672">
    <property type="entry name" value="DNA/RNA polymerases"/>
    <property type="match status" value="1"/>
</dbReference>
<dbReference type="Gene3D" id="3.30.420.10">
    <property type="entry name" value="Ribonuclease H-like superfamily/Ribonuclease H"/>
    <property type="match status" value="2"/>
</dbReference>
<dbReference type="AlphaFoldDB" id="A0A151RJ78"/>
<keyword evidence="10" id="KW-1185">Reference proteome</keyword>
<dbReference type="InterPro" id="IPR012337">
    <property type="entry name" value="RNaseH-like_sf"/>
</dbReference>
<keyword evidence="6" id="KW-0695">RNA-directed DNA polymerase</keyword>
<dbReference type="Pfam" id="PF17917">
    <property type="entry name" value="RT_RNaseH"/>
    <property type="match status" value="1"/>
</dbReference>
<dbReference type="Gramene" id="C.cajan_32580.t">
    <property type="protein sequence ID" value="C.cajan_32580.t"/>
    <property type="gene ID" value="C.cajan_32580"/>
</dbReference>
<evidence type="ECO:0000256" key="6">
    <source>
        <dbReference type="ARBA" id="ARBA00022918"/>
    </source>
</evidence>
<dbReference type="Proteomes" id="UP000075243">
    <property type="component" value="Unassembled WGS sequence"/>
</dbReference>
<evidence type="ECO:0000256" key="4">
    <source>
        <dbReference type="ARBA" id="ARBA00022759"/>
    </source>
</evidence>
<dbReference type="GO" id="GO:0004523">
    <property type="term" value="F:RNA-DNA hybrid ribonuclease activity"/>
    <property type="evidence" value="ECO:0007669"/>
    <property type="project" value="InterPro"/>
</dbReference>
<dbReference type="Pfam" id="PF00078">
    <property type="entry name" value="RVT_1"/>
    <property type="match status" value="1"/>
</dbReference>
<name>A0A151RJ78_CAJCA</name>
<feature type="domain" description="Reverse transcriptase" evidence="7">
    <location>
        <begin position="1"/>
        <end position="218"/>
    </location>
</feature>
<dbReference type="Gene3D" id="3.10.10.10">
    <property type="entry name" value="HIV Type 1 Reverse Transcriptase, subunit A, domain 1"/>
    <property type="match status" value="1"/>
</dbReference>
<dbReference type="InterPro" id="IPR000477">
    <property type="entry name" value="RT_dom"/>
</dbReference>
<dbReference type="CDD" id="cd01647">
    <property type="entry name" value="RT_LTR"/>
    <property type="match status" value="1"/>
</dbReference>
<keyword evidence="1" id="KW-0808">Transferase</keyword>
<reference evidence="9" key="1">
    <citation type="journal article" date="2012" name="Nat. Biotechnol.">
        <title>Draft genome sequence of pigeonpea (Cajanus cajan), an orphan legume crop of resource-poor farmers.</title>
        <authorList>
            <person name="Varshney R.K."/>
            <person name="Chen W."/>
            <person name="Li Y."/>
            <person name="Bharti A.K."/>
            <person name="Saxena R.K."/>
            <person name="Schlueter J.A."/>
            <person name="Donoghue M.T."/>
            <person name="Azam S."/>
            <person name="Fan G."/>
            <person name="Whaley A.M."/>
            <person name="Farmer A.D."/>
            <person name="Sheridan J."/>
            <person name="Iwata A."/>
            <person name="Tuteja R."/>
            <person name="Penmetsa R.V."/>
            <person name="Wu W."/>
            <person name="Upadhyaya H.D."/>
            <person name="Yang S.P."/>
            <person name="Shah T."/>
            <person name="Saxena K.B."/>
            <person name="Michael T."/>
            <person name="McCombie W.R."/>
            <person name="Yang B."/>
            <person name="Zhang G."/>
            <person name="Yang H."/>
            <person name="Wang J."/>
            <person name="Spillane C."/>
            <person name="Cook D.R."/>
            <person name="May G.D."/>
            <person name="Xu X."/>
            <person name="Jackson S.A."/>
        </authorList>
    </citation>
    <scope>NUCLEOTIDE SEQUENCE [LARGE SCALE GENOMIC DNA]</scope>
</reference>
<dbReference type="InterPro" id="IPR002156">
    <property type="entry name" value="RNaseH_domain"/>
</dbReference>